<keyword evidence="1" id="KW-0418">Kinase</keyword>
<organism evidence="1 2">
    <name type="scientific">Entomophthora muscae</name>
    <dbReference type="NCBI Taxonomy" id="34485"/>
    <lineage>
        <taxon>Eukaryota</taxon>
        <taxon>Fungi</taxon>
        <taxon>Fungi incertae sedis</taxon>
        <taxon>Zoopagomycota</taxon>
        <taxon>Entomophthoromycotina</taxon>
        <taxon>Entomophthoromycetes</taxon>
        <taxon>Entomophthorales</taxon>
        <taxon>Entomophthoraceae</taxon>
        <taxon>Entomophthora</taxon>
    </lineage>
</organism>
<sequence>MQNLLSGTGSYRGFFEMPPSNKKKFVVGVCAIDVKARSKPMRNILNRFLENEDFDVVIFRR</sequence>
<evidence type="ECO:0000313" key="1">
    <source>
        <dbReference type="EMBL" id="KAJ9076758.1"/>
    </source>
</evidence>
<keyword evidence="1" id="KW-0808">Transferase</keyword>
<proteinExistence type="predicted"/>
<accession>A0ACC2TQD7</accession>
<dbReference type="EMBL" id="QTSX02002249">
    <property type="protein sequence ID" value="KAJ9076758.1"/>
    <property type="molecule type" value="Genomic_DNA"/>
</dbReference>
<name>A0ACC2TQD7_9FUNG</name>
<dbReference type="Proteomes" id="UP001165960">
    <property type="component" value="Unassembled WGS sequence"/>
</dbReference>
<reference evidence="1" key="1">
    <citation type="submission" date="2022-04" db="EMBL/GenBank/DDBJ databases">
        <title>Genome of the entomopathogenic fungus Entomophthora muscae.</title>
        <authorList>
            <person name="Elya C."/>
            <person name="Lovett B.R."/>
            <person name="Lee E."/>
            <person name="Macias A.M."/>
            <person name="Hajek A.E."/>
            <person name="De Bivort B.L."/>
            <person name="Kasson M.T."/>
            <person name="De Fine Licht H.H."/>
            <person name="Stajich J.E."/>
        </authorList>
    </citation>
    <scope>NUCLEOTIDE SEQUENCE</scope>
    <source>
        <strain evidence="1">Berkeley</strain>
    </source>
</reference>
<protein>
    <submittedName>
        <fullName evidence="1">Inositol hexakisphosphate and diphosphoinositol-pentakisphosphate kinase</fullName>
    </submittedName>
</protein>
<evidence type="ECO:0000313" key="2">
    <source>
        <dbReference type="Proteomes" id="UP001165960"/>
    </source>
</evidence>
<keyword evidence="2" id="KW-1185">Reference proteome</keyword>
<gene>
    <name evidence="1" type="primary">VIP1_4</name>
    <name evidence="1" type="ORF">DSO57_1023166</name>
</gene>
<comment type="caution">
    <text evidence="1">The sequence shown here is derived from an EMBL/GenBank/DDBJ whole genome shotgun (WGS) entry which is preliminary data.</text>
</comment>